<name>A0A147KA82_9BACI</name>
<reference evidence="2 3" key="1">
    <citation type="journal article" date="2016" name="Front. Microbiol.">
        <title>Microevolution Analysis of Bacillus coahuilensis Unveils Differences in Phosphorus Acquisition Strategies and Their Regulation.</title>
        <authorList>
            <person name="Gomez-Lunar Z."/>
            <person name="Hernandez-Gonzalez I."/>
            <person name="Rodriguez-Torres M.D."/>
            <person name="Souza V."/>
            <person name="Olmedo-Alvarez G."/>
        </authorList>
    </citation>
    <scope>NUCLEOTIDE SEQUENCE [LARGE SCALE GENOMIC DNA]</scope>
    <source>
        <strain evidence="3">p1.1.43</strain>
    </source>
</reference>
<dbReference type="PANTHER" id="PTHR38663">
    <property type="match status" value="1"/>
</dbReference>
<sequence length="386" mass="44036">MFEWIIIGGGVHGCTIATYLIKSGKADSRNLLIIDPNEEPMAVWKRNTSRISMNYLRSPFVHHIDTNPFSLHHFGKRVGTKEDFYGHYKRPSLSLFNEHTDTILKDITIQNMWYQAIVTGVHKKMNRWAVHTSKGTTLLARNIVISISLNQHLAIPDWADQGNHLKNIHHIFSEEFPELPTLQPPFVVVGGGITAAHTVIKLASLFPGQVTLVKRHPFRVQSFDSDPGWLGPKFMSEFSSSPDYEKRRKWINEARHRGSITKELNQKIQRLQEEKKVHVVTDEVQSANQLSNKVKLKMREGKSLQAKTVILATGFESRAMSQSWLKELIEEERLQCARFGYPIVNESLEWCRHLYVSGPLAELELGPVSRNISGARKAAERIVFNS</sequence>
<dbReference type="Pfam" id="PF13454">
    <property type="entry name" value="NAD_binding_9"/>
    <property type="match status" value="1"/>
</dbReference>
<dbReference type="EMBL" id="LDYG01000021">
    <property type="protein sequence ID" value="KUP07561.1"/>
    <property type="molecule type" value="Genomic_DNA"/>
</dbReference>
<comment type="caution">
    <text evidence="2">The sequence shown here is derived from an EMBL/GenBank/DDBJ whole genome shotgun (WGS) entry which is preliminary data.</text>
</comment>
<protein>
    <recommendedName>
        <fullName evidence="1">FAD-dependent urate hydroxylase HpyO/Asp monooxygenase CreE-like FAD/NAD(P)-binding domain-containing protein</fullName>
    </recommendedName>
</protein>
<dbReference type="InterPro" id="IPR038732">
    <property type="entry name" value="HpyO/CreE_NAD-binding"/>
</dbReference>
<keyword evidence="3" id="KW-1185">Reference proteome</keyword>
<accession>A0A147KA82</accession>
<feature type="domain" description="FAD-dependent urate hydroxylase HpyO/Asp monooxygenase CreE-like FAD/NAD(P)-binding" evidence="1">
    <location>
        <begin position="5"/>
        <end position="146"/>
    </location>
</feature>
<dbReference type="OrthoDB" id="370110at2"/>
<dbReference type="Proteomes" id="UP000074108">
    <property type="component" value="Unassembled WGS sequence"/>
</dbReference>
<dbReference type="AlphaFoldDB" id="A0A147KA82"/>
<proteinExistence type="predicted"/>
<evidence type="ECO:0000313" key="2">
    <source>
        <dbReference type="EMBL" id="KUP07561.1"/>
    </source>
</evidence>
<dbReference type="InterPro" id="IPR036188">
    <property type="entry name" value="FAD/NAD-bd_sf"/>
</dbReference>
<gene>
    <name evidence="2" type="ORF">Q75_04840</name>
</gene>
<dbReference type="Gene3D" id="3.50.50.60">
    <property type="entry name" value="FAD/NAD(P)-binding domain"/>
    <property type="match status" value="1"/>
</dbReference>
<dbReference type="PANTHER" id="PTHR38663:SF1">
    <property type="entry name" value="L-ORNITHINE N(5)-MONOOXYGENASE"/>
    <property type="match status" value="1"/>
</dbReference>
<dbReference type="RefSeq" id="WP_059350587.1">
    <property type="nucleotide sequence ID" value="NZ_LDYG01000021.1"/>
</dbReference>
<dbReference type="PATRIC" id="fig|1150625.3.peg.1015"/>
<dbReference type="SUPFAM" id="SSF51905">
    <property type="entry name" value="FAD/NAD(P)-binding domain"/>
    <property type="match status" value="1"/>
</dbReference>
<dbReference type="STRING" id="1150625.Q75_04840"/>
<evidence type="ECO:0000313" key="3">
    <source>
        <dbReference type="Proteomes" id="UP000074108"/>
    </source>
</evidence>
<evidence type="ECO:0000259" key="1">
    <source>
        <dbReference type="Pfam" id="PF13454"/>
    </source>
</evidence>
<organism evidence="2 3">
    <name type="scientific">Bacillus coahuilensis p1.1.43</name>
    <dbReference type="NCBI Taxonomy" id="1150625"/>
    <lineage>
        <taxon>Bacteria</taxon>
        <taxon>Bacillati</taxon>
        <taxon>Bacillota</taxon>
        <taxon>Bacilli</taxon>
        <taxon>Bacillales</taxon>
        <taxon>Bacillaceae</taxon>
        <taxon>Bacillus</taxon>
    </lineage>
</organism>